<comment type="caution">
    <text evidence="8">The sequence shown here is derived from an EMBL/GenBank/DDBJ whole genome shotgun (WGS) entry which is preliminary data.</text>
</comment>
<organism evidence="8 9">
    <name type="scientific">Thalassobaculum fulvum</name>
    <dbReference type="NCBI Taxonomy" id="1633335"/>
    <lineage>
        <taxon>Bacteria</taxon>
        <taxon>Pseudomonadati</taxon>
        <taxon>Pseudomonadota</taxon>
        <taxon>Alphaproteobacteria</taxon>
        <taxon>Rhodospirillales</taxon>
        <taxon>Thalassobaculaceae</taxon>
        <taxon>Thalassobaculum</taxon>
    </lineage>
</organism>
<reference evidence="8" key="1">
    <citation type="journal article" date="2014" name="Int. J. Syst. Evol. Microbiol.">
        <title>Complete genome sequence of Corynebacterium casei LMG S-19264T (=DSM 44701T), isolated from a smear-ripened cheese.</title>
        <authorList>
            <consortium name="US DOE Joint Genome Institute (JGI-PGF)"/>
            <person name="Walter F."/>
            <person name="Albersmeier A."/>
            <person name="Kalinowski J."/>
            <person name="Ruckert C."/>
        </authorList>
    </citation>
    <scope>NUCLEOTIDE SEQUENCE</scope>
    <source>
        <strain evidence="8">KCTC 42651</strain>
    </source>
</reference>
<evidence type="ECO:0000256" key="7">
    <source>
        <dbReference type="SAM" id="Phobius"/>
    </source>
</evidence>
<proteinExistence type="inferred from homology"/>
<name>A0A918XQZ5_9PROT</name>
<feature type="transmembrane region" description="Helical" evidence="7">
    <location>
        <begin position="15"/>
        <end position="33"/>
    </location>
</feature>
<protein>
    <submittedName>
        <fullName evidence="8">Cation transporter</fullName>
    </submittedName>
</protein>
<keyword evidence="4 7" id="KW-0812">Transmembrane</keyword>
<reference evidence="8" key="2">
    <citation type="submission" date="2020-09" db="EMBL/GenBank/DDBJ databases">
        <authorList>
            <person name="Sun Q."/>
            <person name="Kim S."/>
        </authorList>
    </citation>
    <scope>NUCLEOTIDE SEQUENCE</scope>
    <source>
        <strain evidence="8">KCTC 42651</strain>
    </source>
</reference>
<dbReference type="PANTHER" id="PTHR34584:SF1">
    <property type="entry name" value="NA(+)_H(+) ANTIPORTER SUBUNIT E1"/>
    <property type="match status" value="1"/>
</dbReference>
<dbReference type="AlphaFoldDB" id="A0A918XQZ5"/>
<keyword evidence="9" id="KW-1185">Reference proteome</keyword>
<evidence type="ECO:0000256" key="5">
    <source>
        <dbReference type="ARBA" id="ARBA00022989"/>
    </source>
</evidence>
<sequence>MAVFWLLLSGYFHEPLLLTLGALSVLLTLWLSFRIDRHDGERVRLRIDPAIIRYWAWLLVEIVKANIDVAKLILAPKPALSPRMIRVKATQSTDMGVVIYANSITLTPGTVTVDIDGDELVVHAITQDMADGLTGGDMGDRVTALGER</sequence>
<dbReference type="GO" id="GO:0008324">
    <property type="term" value="F:monoatomic cation transmembrane transporter activity"/>
    <property type="evidence" value="ECO:0007669"/>
    <property type="project" value="InterPro"/>
</dbReference>
<evidence type="ECO:0000256" key="2">
    <source>
        <dbReference type="ARBA" id="ARBA00006228"/>
    </source>
</evidence>
<keyword evidence="6 7" id="KW-0472">Membrane</keyword>
<dbReference type="Pfam" id="PF01899">
    <property type="entry name" value="MNHE"/>
    <property type="match status" value="1"/>
</dbReference>
<dbReference type="EMBL" id="BMZS01000004">
    <property type="protein sequence ID" value="GHD48467.1"/>
    <property type="molecule type" value="Genomic_DNA"/>
</dbReference>
<dbReference type="GO" id="GO:0005886">
    <property type="term" value="C:plasma membrane"/>
    <property type="evidence" value="ECO:0007669"/>
    <property type="project" value="UniProtKB-SubCell"/>
</dbReference>
<gene>
    <name evidence="8" type="ORF">GCM10017083_19600</name>
</gene>
<dbReference type="PIRSF" id="PIRSF019239">
    <property type="entry name" value="MrpE"/>
    <property type="match status" value="1"/>
</dbReference>
<comment type="similarity">
    <text evidence="2">Belongs to the CPA3 antiporters (TC 2.A.63) subunit E family.</text>
</comment>
<evidence type="ECO:0000256" key="1">
    <source>
        <dbReference type="ARBA" id="ARBA00004651"/>
    </source>
</evidence>
<evidence type="ECO:0000256" key="4">
    <source>
        <dbReference type="ARBA" id="ARBA00022692"/>
    </source>
</evidence>
<accession>A0A918XQZ5</accession>
<dbReference type="PANTHER" id="PTHR34584">
    <property type="entry name" value="NA(+)/H(+) ANTIPORTER SUBUNIT E1"/>
    <property type="match status" value="1"/>
</dbReference>
<evidence type="ECO:0000256" key="3">
    <source>
        <dbReference type="ARBA" id="ARBA00022475"/>
    </source>
</evidence>
<evidence type="ECO:0000313" key="8">
    <source>
        <dbReference type="EMBL" id="GHD48467.1"/>
    </source>
</evidence>
<comment type="subcellular location">
    <subcellularLocation>
        <location evidence="1">Cell membrane</location>
        <topology evidence="1">Multi-pass membrane protein</topology>
    </subcellularLocation>
</comment>
<keyword evidence="3" id="KW-1003">Cell membrane</keyword>
<evidence type="ECO:0000256" key="6">
    <source>
        <dbReference type="ARBA" id="ARBA00023136"/>
    </source>
</evidence>
<keyword evidence="5 7" id="KW-1133">Transmembrane helix</keyword>
<dbReference type="Proteomes" id="UP000630353">
    <property type="component" value="Unassembled WGS sequence"/>
</dbReference>
<evidence type="ECO:0000313" key="9">
    <source>
        <dbReference type="Proteomes" id="UP000630353"/>
    </source>
</evidence>
<dbReference type="InterPro" id="IPR002758">
    <property type="entry name" value="Cation_antiport_E"/>
</dbReference>